<name>A0ABU3Z131_9EURY</name>
<organism evidence="1 2">
    <name type="scientific">Methanoculleus nereidis</name>
    <dbReference type="NCBI Taxonomy" id="2735141"/>
    <lineage>
        <taxon>Archaea</taxon>
        <taxon>Methanobacteriati</taxon>
        <taxon>Methanobacteriota</taxon>
        <taxon>Stenosarchaea group</taxon>
        <taxon>Methanomicrobia</taxon>
        <taxon>Methanomicrobiales</taxon>
        <taxon>Methanomicrobiaceae</taxon>
        <taxon>Methanoculleus</taxon>
    </lineage>
</organism>
<evidence type="ECO:0000313" key="2">
    <source>
        <dbReference type="Proteomes" id="UP001273768"/>
    </source>
</evidence>
<reference evidence="1 2" key="1">
    <citation type="submission" date="2020-05" db="EMBL/GenBank/DDBJ databases">
        <title>Isolation and characterization of methanoarchaea from a cold seep at offshore SW Taiwan.</title>
        <authorList>
            <person name="Chen Y.-W."/>
            <person name="Chen S.-C."/>
            <person name="Lai M.-C."/>
        </authorList>
    </citation>
    <scope>NUCLEOTIDE SEQUENCE [LARGE SCALE GENOMIC DNA]</scope>
    <source>
        <strain evidence="1 2">YWC-01</strain>
    </source>
</reference>
<accession>A0ABU3Z131</accession>
<dbReference type="EMBL" id="JABFFQ010000002">
    <property type="protein sequence ID" value="MDV4342527.1"/>
    <property type="molecule type" value="Genomic_DNA"/>
</dbReference>
<protein>
    <recommendedName>
        <fullName evidence="3">Tetratricopeptide repeat protein</fullName>
    </recommendedName>
</protein>
<keyword evidence="2" id="KW-1185">Reference proteome</keyword>
<evidence type="ECO:0000313" key="1">
    <source>
        <dbReference type="EMBL" id="MDV4342527.1"/>
    </source>
</evidence>
<evidence type="ECO:0008006" key="3">
    <source>
        <dbReference type="Google" id="ProtNLM"/>
    </source>
</evidence>
<proteinExistence type="predicted"/>
<comment type="caution">
    <text evidence="1">The sequence shown here is derived from an EMBL/GenBank/DDBJ whole genome shotgun (WGS) entry which is preliminary data.</text>
</comment>
<sequence length="393" mass="45802">MQDAWQPEALRDRRLEQLRATMDDYIAKHTGQVEANLPVFFGHVAATLAKTLPDLDDRAYDDFIDATVFALLDATREAPAPEYFEKVLRHAMGSKRRKKGRATLDVLVGLKLIDTGNYSQALDYLARYMNYDARINAAIAYCYYGMSRTKNRQVNFRPEDLELRAREEMLNLSRARVPHNRLGLFEQKGSRLYSIFWFMLDLAFTWFPGEPEFYRIGFIWTKHEGSAERRRLLLTRAAERFPDNRFFLAEAFNTHVEMRKGSAAAAIVKQMMQQYPDDHEPLYYGMKLALLGGQPKSYASFRKLAILKKFPRPLLLMLDTVLEVMCTHKNESLRCFEEAKKVACRQEEHYITAVEYVLRDFAEGDEERSKRARSVFFTSVDQYCMDLLKIKEP</sequence>
<dbReference type="Proteomes" id="UP001273768">
    <property type="component" value="Unassembled WGS sequence"/>
</dbReference>
<dbReference type="RefSeq" id="WP_317295722.1">
    <property type="nucleotide sequence ID" value="NZ_JABFFQ010000002.1"/>
</dbReference>
<gene>
    <name evidence="1" type="ORF">HL657_04970</name>
</gene>